<evidence type="ECO:0000313" key="2">
    <source>
        <dbReference type="EMBL" id="AIQ92147.1"/>
    </source>
</evidence>
<dbReference type="EMBL" id="CP003811">
    <property type="protein sequence ID" value="AIQ92147.1"/>
    <property type="molecule type" value="Genomic_DNA"/>
</dbReference>
<dbReference type="HOGENOM" id="CLU_3218550_0_0_5"/>
<dbReference type="STRING" id="693986.MOC_4392"/>
<accession>A0A089NXP0</accession>
<proteinExistence type="predicted"/>
<reference evidence="2 3" key="1">
    <citation type="journal article" date="2014" name="PLoS ONE">
        <title>Genome Information of Methylobacterium oryzae, a Plant-Probiotic Methylotroph in the Phyllosphere.</title>
        <authorList>
            <person name="Kwak M.J."/>
            <person name="Jeong H."/>
            <person name="Madhaiyan M."/>
            <person name="Lee Y."/>
            <person name="Sa T.M."/>
            <person name="Oh T.K."/>
            <person name="Kim J.F."/>
        </authorList>
    </citation>
    <scope>NUCLEOTIDE SEQUENCE [LARGE SCALE GENOMIC DNA]</scope>
    <source>
        <strain evidence="2 3">CBMB20</strain>
    </source>
</reference>
<name>A0A089NXP0_9HYPH</name>
<keyword evidence="3" id="KW-1185">Reference proteome</keyword>
<sequence length="44" mass="4571">MPWRQYLCVFGPEAETASGNANVGAEDPDGPAPTVASDLGLRPL</sequence>
<dbReference type="KEGG" id="mor:MOC_4392"/>
<feature type="region of interest" description="Disordered" evidence="1">
    <location>
        <begin position="16"/>
        <end position="44"/>
    </location>
</feature>
<dbReference type="AlphaFoldDB" id="A0A089NXP0"/>
<evidence type="ECO:0000313" key="3">
    <source>
        <dbReference type="Proteomes" id="UP000029492"/>
    </source>
</evidence>
<dbReference type="Proteomes" id="UP000029492">
    <property type="component" value="Chromosome"/>
</dbReference>
<evidence type="ECO:0000256" key="1">
    <source>
        <dbReference type="SAM" id="MobiDB-lite"/>
    </source>
</evidence>
<protein>
    <submittedName>
        <fullName evidence="2">Protein of unassigned function</fullName>
    </submittedName>
</protein>
<gene>
    <name evidence="2" type="ORF">MOC_4392</name>
</gene>
<organism evidence="2 3">
    <name type="scientific">Methylobacterium oryzae CBMB20</name>
    <dbReference type="NCBI Taxonomy" id="693986"/>
    <lineage>
        <taxon>Bacteria</taxon>
        <taxon>Pseudomonadati</taxon>
        <taxon>Pseudomonadota</taxon>
        <taxon>Alphaproteobacteria</taxon>
        <taxon>Hyphomicrobiales</taxon>
        <taxon>Methylobacteriaceae</taxon>
        <taxon>Methylobacterium</taxon>
    </lineage>
</organism>